<dbReference type="EMBL" id="LAZR01007213">
    <property type="protein sequence ID" value="KKM86704.1"/>
    <property type="molecule type" value="Genomic_DNA"/>
</dbReference>
<dbReference type="Pfam" id="PF09956">
    <property type="entry name" value="Phage_cement_2"/>
    <property type="match status" value="1"/>
</dbReference>
<sequence length="318" mass="33012">MVQTAEARTVKGAEAFMMDVVAPEALSTGEVIQLPDGRAGVNASATEVASGDVAGLHTSGQFSFLKTASVVILDGAPIYWDRSANTATPLRAAAGADFYLGVAVGDVVAAGGTVVVDLNVQPAYTIDLLRDPSVDIAVGDATLVNRGGAMVFNILATSEAEKIDAFSIQSIPVTVPFIVEGRMASFVIGTDNTVDMNVGIANATHATSADTITEAVFVHLDETLDIFLESDDGTTEVAATDSTVDCVDNTYFDFAIDARDLTDIQIYINGVLMLGSTVFALGDATGPMKLAVHVEKTTGTATGELRVSKLAVRTPDVT</sequence>
<protein>
    <submittedName>
        <fullName evidence="1">Uncharacterized protein</fullName>
    </submittedName>
</protein>
<comment type="caution">
    <text evidence="1">The sequence shown here is derived from an EMBL/GenBank/DDBJ whole genome shotgun (WGS) entry which is preliminary data.</text>
</comment>
<gene>
    <name evidence="1" type="ORF">LCGC14_1276320</name>
</gene>
<accession>A0A0F9KWK5</accession>
<organism evidence="1">
    <name type="scientific">marine sediment metagenome</name>
    <dbReference type="NCBI Taxonomy" id="412755"/>
    <lineage>
        <taxon>unclassified sequences</taxon>
        <taxon>metagenomes</taxon>
        <taxon>ecological metagenomes</taxon>
    </lineage>
</organism>
<evidence type="ECO:0000313" key="1">
    <source>
        <dbReference type="EMBL" id="KKM86704.1"/>
    </source>
</evidence>
<reference evidence="1" key="1">
    <citation type="journal article" date="2015" name="Nature">
        <title>Complex archaea that bridge the gap between prokaryotes and eukaryotes.</title>
        <authorList>
            <person name="Spang A."/>
            <person name="Saw J.H."/>
            <person name="Jorgensen S.L."/>
            <person name="Zaremba-Niedzwiedzka K."/>
            <person name="Martijn J."/>
            <person name="Lind A.E."/>
            <person name="van Eijk R."/>
            <person name="Schleper C."/>
            <person name="Guy L."/>
            <person name="Ettema T.J."/>
        </authorList>
    </citation>
    <scope>NUCLEOTIDE SEQUENCE</scope>
</reference>
<proteinExistence type="predicted"/>
<dbReference type="InterPro" id="IPR011231">
    <property type="entry name" value="Phage_VT1-Sakai_H0018"/>
</dbReference>
<dbReference type="AlphaFoldDB" id="A0A0F9KWK5"/>
<name>A0A0F9KWK5_9ZZZZ</name>